<keyword evidence="2" id="KW-1185">Reference proteome</keyword>
<sequence>MFNFLRDMLCPADPLTTTWLEKNATPYKRAAFELDAKTQGVVPIFHVTDLSSAQAIYLSKTMFGIDVVSAAHFHHTPQGAGAQAIADGVLLGFTWKGRIVNVDLSDDRSSHKDRRANILFDVPISEYRRDTWELRLYPGTSSGLKLEFIEYAQCGFLLSNQREVSIVHAE</sequence>
<dbReference type="Proteomes" id="UP000245712">
    <property type="component" value="Unassembled WGS sequence"/>
</dbReference>
<comment type="caution">
    <text evidence="1">The sequence shown here is derived from an EMBL/GenBank/DDBJ whole genome shotgun (WGS) entry which is preliminary data.</text>
</comment>
<accession>A0ABX5KN06</accession>
<evidence type="ECO:0000313" key="1">
    <source>
        <dbReference type="EMBL" id="PVX83670.1"/>
    </source>
</evidence>
<organism evidence="1 2">
    <name type="scientific">Paraburkholderia unamae</name>
    <dbReference type="NCBI Taxonomy" id="219649"/>
    <lineage>
        <taxon>Bacteria</taxon>
        <taxon>Pseudomonadati</taxon>
        <taxon>Pseudomonadota</taxon>
        <taxon>Betaproteobacteria</taxon>
        <taxon>Burkholderiales</taxon>
        <taxon>Burkholderiaceae</taxon>
        <taxon>Paraburkholderia</taxon>
    </lineage>
</organism>
<gene>
    <name evidence="1" type="ORF">C7402_10674</name>
</gene>
<protein>
    <submittedName>
        <fullName evidence="1">Uncharacterized protein</fullName>
    </submittedName>
</protein>
<dbReference type="RefSeq" id="WP_112171199.1">
    <property type="nucleotide sequence ID" value="NZ_QEOB01000006.1"/>
</dbReference>
<evidence type="ECO:0000313" key="2">
    <source>
        <dbReference type="Proteomes" id="UP000245712"/>
    </source>
</evidence>
<reference evidence="1 2" key="1">
    <citation type="submission" date="2018-05" db="EMBL/GenBank/DDBJ databases">
        <title>Genomic Encyclopedia of Type Strains, Phase IV (KMG-V): Genome sequencing to study the core and pangenomes of soil and plant-associated prokaryotes.</title>
        <authorList>
            <person name="Whitman W."/>
        </authorList>
    </citation>
    <scope>NUCLEOTIDE SEQUENCE [LARGE SCALE GENOMIC DNA]</scope>
    <source>
        <strain evidence="1 2">SCZa-39</strain>
    </source>
</reference>
<proteinExistence type="predicted"/>
<dbReference type="EMBL" id="QEOB01000006">
    <property type="protein sequence ID" value="PVX83670.1"/>
    <property type="molecule type" value="Genomic_DNA"/>
</dbReference>
<name>A0ABX5KN06_9BURK</name>